<dbReference type="AlphaFoldDB" id="A0A8H5CHA8"/>
<keyword evidence="3" id="KW-1185">Reference proteome</keyword>
<dbReference type="OrthoDB" id="10276443at2759"/>
<proteinExistence type="predicted"/>
<reference evidence="2 3" key="1">
    <citation type="journal article" date="2020" name="ISME J.">
        <title>Uncovering the hidden diversity of litter-decomposition mechanisms in mushroom-forming fungi.</title>
        <authorList>
            <person name="Floudas D."/>
            <person name="Bentzer J."/>
            <person name="Ahren D."/>
            <person name="Johansson T."/>
            <person name="Persson P."/>
            <person name="Tunlid A."/>
        </authorList>
    </citation>
    <scope>NUCLEOTIDE SEQUENCE [LARGE SCALE GENOMIC DNA]</scope>
    <source>
        <strain evidence="2 3">CBS 175.51</strain>
    </source>
</reference>
<evidence type="ECO:0000313" key="2">
    <source>
        <dbReference type="EMBL" id="KAF5340778.1"/>
    </source>
</evidence>
<feature type="compositionally biased region" description="Polar residues" evidence="1">
    <location>
        <begin position="260"/>
        <end position="284"/>
    </location>
</feature>
<feature type="region of interest" description="Disordered" evidence="1">
    <location>
        <begin position="163"/>
        <end position="186"/>
    </location>
</feature>
<feature type="region of interest" description="Disordered" evidence="1">
    <location>
        <begin position="97"/>
        <end position="133"/>
    </location>
</feature>
<dbReference type="Proteomes" id="UP000541558">
    <property type="component" value="Unassembled WGS sequence"/>
</dbReference>
<name>A0A8H5CHA8_9AGAR</name>
<evidence type="ECO:0000256" key="1">
    <source>
        <dbReference type="SAM" id="MobiDB-lite"/>
    </source>
</evidence>
<sequence>MASPLDTWKERRKMLPQNERERFLLEWFFHSHFPTITIQHPEQYARNNMELFKSVVFILDALFKGDGHPNIVSTDWKILEEYYQLRLRAISWHIRTGGKGDKSESIKEAEKAKPQFKFTNGHPAPKISESELQKPLVSSDGTKVWNIAKEMWEAHAGLAVPPVPGLSEPSGVPESGSSQSLATGSYDSHFSEGLNLEFWSDDGRALTQTPSTLHGPMENHDPFKALQLSLKPEPQAHQSLLGSAAPLLTQPISLPRTPQIYPSQPPSATNTNYVQPPSQQSASLSRKRKANSDEVDLGDASILPGISSSQRRIKTRKLNHVDSGSESQPTSVESAPVADFGWVEHGSYIAAPAQALGAVLDQPPPLNVDPGLLWNHQPASGSNTHPGLGDWAIPNSVIDPNITSGWHHPSLAGLSSGTSQQFAPGFPTNNGGLAPFQPGTDPHYPFPAYAGSGYPLNMNMQSRQQLGARQPYDPLVEKFIEGSKPLAWTLAAFSQTWCFTFPPWDKLLELAQSEEQWLAWISS</sequence>
<feature type="compositionally biased region" description="Basic and acidic residues" evidence="1">
    <location>
        <begin position="98"/>
        <end position="113"/>
    </location>
</feature>
<accession>A0A8H5CHA8</accession>
<protein>
    <submittedName>
        <fullName evidence="2">Uncharacterized protein</fullName>
    </submittedName>
</protein>
<organism evidence="2 3">
    <name type="scientific">Ephemerocybe angulata</name>
    <dbReference type="NCBI Taxonomy" id="980116"/>
    <lineage>
        <taxon>Eukaryota</taxon>
        <taxon>Fungi</taxon>
        <taxon>Dikarya</taxon>
        <taxon>Basidiomycota</taxon>
        <taxon>Agaricomycotina</taxon>
        <taxon>Agaricomycetes</taxon>
        <taxon>Agaricomycetidae</taxon>
        <taxon>Agaricales</taxon>
        <taxon>Agaricineae</taxon>
        <taxon>Psathyrellaceae</taxon>
        <taxon>Ephemerocybe</taxon>
    </lineage>
</organism>
<gene>
    <name evidence="2" type="ORF">D9611_007526</name>
</gene>
<dbReference type="EMBL" id="JAACJK010000003">
    <property type="protein sequence ID" value="KAF5340778.1"/>
    <property type="molecule type" value="Genomic_DNA"/>
</dbReference>
<feature type="region of interest" description="Disordered" evidence="1">
    <location>
        <begin position="254"/>
        <end position="313"/>
    </location>
</feature>
<comment type="caution">
    <text evidence="2">The sequence shown here is derived from an EMBL/GenBank/DDBJ whole genome shotgun (WGS) entry which is preliminary data.</text>
</comment>
<feature type="compositionally biased region" description="Low complexity" evidence="1">
    <location>
        <begin position="165"/>
        <end position="181"/>
    </location>
</feature>
<evidence type="ECO:0000313" key="3">
    <source>
        <dbReference type="Proteomes" id="UP000541558"/>
    </source>
</evidence>